<name>A0ACB7SFB6_HYAAI</name>
<evidence type="ECO:0000313" key="2">
    <source>
        <dbReference type="Proteomes" id="UP000821845"/>
    </source>
</evidence>
<protein>
    <submittedName>
        <fullName evidence="1">Uncharacterized protein</fullName>
    </submittedName>
</protein>
<accession>A0ACB7SFB6</accession>
<evidence type="ECO:0000313" key="1">
    <source>
        <dbReference type="EMBL" id="KAH6932594.1"/>
    </source>
</evidence>
<proteinExistence type="predicted"/>
<keyword evidence="2" id="KW-1185">Reference proteome</keyword>
<comment type="caution">
    <text evidence="1">The sequence shown here is derived from an EMBL/GenBank/DDBJ whole genome shotgun (WGS) entry which is preliminary data.</text>
</comment>
<reference evidence="1" key="1">
    <citation type="submission" date="2020-05" db="EMBL/GenBank/DDBJ databases">
        <title>Large-scale comparative analyses of tick genomes elucidate their genetic diversity and vector capacities.</title>
        <authorList>
            <person name="Jia N."/>
            <person name="Wang J."/>
            <person name="Shi W."/>
            <person name="Du L."/>
            <person name="Sun Y."/>
            <person name="Zhan W."/>
            <person name="Jiang J."/>
            <person name="Wang Q."/>
            <person name="Zhang B."/>
            <person name="Ji P."/>
            <person name="Sakyi L.B."/>
            <person name="Cui X."/>
            <person name="Yuan T."/>
            <person name="Jiang B."/>
            <person name="Yang W."/>
            <person name="Lam T.T.-Y."/>
            <person name="Chang Q."/>
            <person name="Ding S."/>
            <person name="Wang X."/>
            <person name="Zhu J."/>
            <person name="Ruan X."/>
            <person name="Zhao L."/>
            <person name="Wei J."/>
            <person name="Que T."/>
            <person name="Du C."/>
            <person name="Cheng J."/>
            <person name="Dai P."/>
            <person name="Han X."/>
            <person name="Huang E."/>
            <person name="Gao Y."/>
            <person name="Liu J."/>
            <person name="Shao H."/>
            <person name="Ye R."/>
            <person name="Li L."/>
            <person name="Wei W."/>
            <person name="Wang X."/>
            <person name="Wang C."/>
            <person name="Yang T."/>
            <person name="Huo Q."/>
            <person name="Li W."/>
            <person name="Guo W."/>
            <person name="Chen H."/>
            <person name="Zhou L."/>
            <person name="Ni X."/>
            <person name="Tian J."/>
            <person name="Zhou Y."/>
            <person name="Sheng Y."/>
            <person name="Liu T."/>
            <person name="Pan Y."/>
            <person name="Xia L."/>
            <person name="Li J."/>
            <person name="Zhao F."/>
            <person name="Cao W."/>
        </authorList>
    </citation>
    <scope>NUCLEOTIDE SEQUENCE</scope>
    <source>
        <strain evidence="1">Hyas-2018</strain>
    </source>
</reference>
<sequence>MYDTADAGPIPADVPQSSSSRRERMATWSDMYIAYATIPGYKALKNREIGSWFLSAVYAVFSEHACTMHLEKLMHRVQDNVMSRSSYDGGRQTPSVELQGWRKKLYFNPGFYVERRSEEAEASHTAS</sequence>
<gene>
    <name evidence="1" type="ORF">HPB50_008015</name>
</gene>
<organism evidence="1 2">
    <name type="scientific">Hyalomma asiaticum</name>
    <name type="common">Tick</name>
    <dbReference type="NCBI Taxonomy" id="266040"/>
    <lineage>
        <taxon>Eukaryota</taxon>
        <taxon>Metazoa</taxon>
        <taxon>Ecdysozoa</taxon>
        <taxon>Arthropoda</taxon>
        <taxon>Chelicerata</taxon>
        <taxon>Arachnida</taxon>
        <taxon>Acari</taxon>
        <taxon>Parasitiformes</taxon>
        <taxon>Ixodida</taxon>
        <taxon>Ixodoidea</taxon>
        <taxon>Ixodidae</taxon>
        <taxon>Hyalomminae</taxon>
        <taxon>Hyalomma</taxon>
    </lineage>
</organism>
<dbReference type="EMBL" id="CM023484">
    <property type="protein sequence ID" value="KAH6932594.1"/>
    <property type="molecule type" value="Genomic_DNA"/>
</dbReference>
<dbReference type="Proteomes" id="UP000821845">
    <property type="component" value="Chromosome 4"/>
</dbReference>